<proteinExistence type="inferred from homology"/>
<reference evidence="11" key="1">
    <citation type="submission" date="2020-05" db="EMBL/GenBank/DDBJ databases">
        <authorList>
            <person name="Chiriac C."/>
            <person name="Salcher M."/>
            <person name="Ghai R."/>
            <person name="Kavagutti S V."/>
        </authorList>
    </citation>
    <scope>NUCLEOTIDE SEQUENCE</scope>
</reference>
<evidence type="ECO:0000259" key="3">
    <source>
        <dbReference type="SMART" id="SM01119"/>
    </source>
</evidence>
<comment type="similarity">
    <text evidence="1">Belongs to the DSD1 family.</text>
</comment>
<dbReference type="InterPro" id="IPR029066">
    <property type="entry name" value="PLP-binding_barrel"/>
</dbReference>
<dbReference type="EMBL" id="CAFBQK010000124">
    <property type="protein sequence ID" value="CAB5054127.1"/>
    <property type="molecule type" value="Genomic_DNA"/>
</dbReference>
<dbReference type="EMBL" id="CAEZYB010000152">
    <property type="protein sequence ID" value="CAB4713347.1"/>
    <property type="molecule type" value="Genomic_DNA"/>
</dbReference>
<evidence type="ECO:0000313" key="5">
    <source>
        <dbReference type="EMBL" id="CAB4773747.1"/>
    </source>
</evidence>
<dbReference type="EMBL" id="CAFBMY010000098">
    <property type="protein sequence ID" value="CAB4927687.1"/>
    <property type="molecule type" value="Genomic_DNA"/>
</dbReference>
<protein>
    <submittedName>
        <fullName evidence="11">Unannotated protein</fullName>
    </submittedName>
</protein>
<dbReference type="SMART" id="SM01119">
    <property type="entry name" value="D-ser_dehydrat"/>
    <property type="match status" value="1"/>
</dbReference>
<evidence type="ECO:0000313" key="4">
    <source>
        <dbReference type="EMBL" id="CAB4713347.1"/>
    </source>
</evidence>
<dbReference type="PANTHER" id="PTHR28004">
    <property type="entry name" value="ZGC:162816-RELATED"/>
    <property type="match status" value="1"/>
</dbReference>
<organism evidence="11">
    <name type="scientific">freshwater metagenome</name>
    <dbReference type="NCBI Taxonomy" id="449393"/>
    <lineage>
        <taxon>unclassified sequences</taxon>
        <taxon>metagenomes</taxon>
        <taxon>ecological metagenomes</taxon>
    </lineage>
</organism>
<accession>A0A6J7VG77</accession>
<dbReference type="EMBL" id="CAFBRB010000064">
    <property type="protein sequence ID" value="CAB5075037.1"/>
    <property type="molecule type" value="Genomic_DNA"/>
</dbReference>
<evidence type="ECO:0000313" key="11">
    <source>
        <dbReference type="EMBL" id="CAB5075037.1"/>
    </source>
</evidence>
<name>A0A6J7VG77_9ZZZZ</name>
<gene>
    <name evidence="4" type="ORF">UFOPK2646_01092</name>
    <name evidence="5" type="ORF">UFOPK2907_00704</name>
    <name evidence="6" type="ORF">UFOPK3197_00760</name>
    <name evidence="7" type="ORF">UFOPK3241_01276</name>
    <name evidence="8" type="ORF">UFOPK3707_00687</name>
    <name evidence="9" type="ORF">UFOPK3937_00874</name>
    <name evidence="10" type="ORF">UFOPK4265_00942</name>
    <name evidence="11" type="ORF">UFOPK4401_00701</name>
</gene>
<evidence type="ECO:0000313" key="6">
    <source>
        <dbReference type="EMBL" id="CAB4829349.1"/>
    </source>
</evidence>
<evidence type="ECO:0000256" key="1">
    <source>
        <dbReference type="ARBA" id="ARBA00005323"/>
    </source>
</evidence>
<feature type="domain" description="D-serine dehydratase-like" evidence="3">
    <location>
        <begin position="298"/>
        <end position="391"/>
    </location>
</feature>
<evidence type="ECO:0000313" key="7">
    <source>
        <dbReference type="EMBL" id="CAB4845194.1"/>
    </source>
</evidence>
<dbReference type="Pfam" id="PF14031">
    <property type="entry name" value="D-ser_dehydrat"/>
    <property type="match status" value="1"/>
</dbReference>
<dbReference type="EMBL" id="CAEZZR010000054">
    <property type="protein sequence ID" value="CAB4773747.1"/>
    <property type="molecule type" value="Genomic_DNA"/>
</dbReference>
<evidence type="ECO:0000313" key="10">
    <source>
        <dbReference type="EMBL" id="CAB5054127.1"/>
    </source>
</evidence>
<dbReference type="AlphaFoldDB" id="A0A6J7VG77"/>
<dbReference type="Pfam" id="PF01168">
    <property type="entry name" value="Ala_racemase_N"/>
    <property type="match status" value="1"/>
</dbReference>
<dbReference type="InterPro" id="IPR042208">
    <property type="entry name" value="D-ser_dehydrat-like_sf"/>
</dbReference>
<evidence type="ECO:0000313" key="8">
    <source>
        <dbReference type="EMBL" id="CAB4927687.1"/>
    </source>
</evidence>
<dbReference type="InterPro" id="IPR026956">
    <property type="entry name" value="D-ser_dehydrat-like_dom"/>
</dbReference>
<dbReference type="InterPro" id="IPR001608">
    <property type="entry name" value="Ala_racemase_N"/>
</dbReference>
<dbReference type="EMBL" id="CAFAZX010000095">
    <property type="protein sequence ID" value="CAB4845194.1"/>
    <property type="molecule type" value="Genomic_DNA"/>
</dbReference>
<evidence type="ECO:0000313" key="9">
    <source>
        <dbReference type="EMBL" id="CAB4983658.1"/>
    </source>
</evidence>
<dbReference type="EMBL" id="CAFBOJ010000094">
    <property type="protein sequence ID" value="CAB4983658.1"/>
    <property type="molecule type" value="Genomic_DNA"/>
</dbReference>
<dbReference type="Gene3D" id="2.40.37.20">
    <property type="entry name" value="D-serine dehydratase-like domain"/>
    <property type="match status" value="1"/>
</dbReference>
<dbReference type="InterPro" id="IPR051466">
    <property type="entry name" value="D-amino_acid_metab_enzyme"/>
</dbReference>
<sequence length="404" mass="44656">MISARHKGFPIAAHGQTIEKFLASKPNLFTSGFQFPVMALKESALNHNIDLLASYCKGLNVLFAPHAKTPMAPQLVQRQANAGAWALTVANYFQANVFLDFGFKRIFIANEVVEPTSIADIAKRNGVDGVEIFFYLDSLVGFKIAKDAIVGMPHARLDVFLEIGDTNGRAGIRTLEGVKELVEEIQKDSRFKIRGVTGFEGAFAGIDRIPKEVDPVRNLLRKIVAAAQIVAPYLGNQEIILSAGGTSFFDYVVEEFSEFKGPSRIVLRSGAYITNDLIGYEKSNPFVGEPEEKRLRPAMEIWSRVLSIPESNLAILNFGKRDAGNDVNNPSPIKRYIGEVTNYAATIEKLNDQHAYMNVTQPGLSVGDIIGCGITHPCTNFDKWRLLPIVNAQYDVIDCIHTFF</sequence>
<evidence type="ECO:0000256" key="2">
    <source>
        <dbReference type="ARBA" id="ARBA00023239"/>
    </source>
</evidence>
<dbReference type="SUPFAM" id="SSF51419">
    <property type="entry name" value="PLP-binding barrel"/>
    <property type="match status" value="1"/>
</dbReference>
<keyword evidence="2" id="KW-0456">Lyase</keyword>
<dbReference type="PANTHER" id="PTHR28004:SF8">
    <property type="entry name" value="D-SERINE DEAMINASE"/>
    <property type="match status" value="1"/>
</dbReference>
<dbReference type="EMBL" id="CAFABI010000075">
    <property type="protein sequence ID" value="CAB4829349.1"/>
    <property type="molecule type" value="Genomic_DNA"/>
</dbReference>
<dbReference type="GO" id="GO:0016829">
    <property type="term" value="F:lyase activity"/>
    <property type="evidence" value="ECO:0007669"/>
    <property type="project" value="UniProtKB-KW"/>
</dbReference>
<dbReference type="Gene3D" id="3.20.20.10">
    <property type="entry name" value="Alanine racemase"/>
    <property type="match status" value="1"/>
</dbReference>